<evidence type="ECO:0000259" key="1">
    <source>
        <dbReference type="Pfam" id="PF07862"/>
    </source>
</evidence>
<gene>
    <name evidence="2" type="ORF">H6G03_12625</name>
</gene>
<proteinExistence type="predicted"/>
<reference evidence="2" key="2">
    <citation type="submission" date="2020-08" db="EMBL/GenBank/DDBJ databases">
        <authorList>
            <person name="Chen M."/>
            <person name="Teng W."/>
            <person name="Zhao L."/>
            <person name="Hu C."/>
            <person name="Zhou Y."/>
            <person name="Han B."/>
            <person name="Song L."/>
            <person name="Shu W."/>
        </authorList>
    </citation>
    <scope>NUCLEOTIDE SEQUENCE</scope>
    <source>
        <strain evidence="2">FACHB-1375</strain>
    </source>
</reference>
<dbReference type="InterPro" id="IPR022516">
    <property type="entry name" value="CHP03798_Ocin"/>
</dbReference>
<dbReference type="RefSeq" id="WP_190464749.1">
    <property type="nucleotide sequence ID" value="NZ_JACJPW010000028.1"/>
</dbReference>
<feature type="domain" description="Nif11" evidence="1">
    <location>
        <begin position="25"/>
        <end position="67"/>
    </location>
</feature>
<protein>
    <submittedName>
        <fullName evidence="2">Nif11-like leader peptide family natural product</fullName>
    </submittedName>
</protein>
<accession>A0A926VEW2</accession>
<sequence length="207" mass="23497">MLQNLIQPINAEDLPAEELRFIKAQQAIYELCKAVEQDSEIKSQLETAKSPETFLEIAAENGYEFTILDMQFALQWAKEKTEINNDEFDDYELNEEELEMVAGGTIAGRAMSRNSYWHPTGICVNQQCFHLTYASTEDREKLEQALETMEVWRWKGNGTVEVADLNGIYGRYELKNMAYDGLAVGILQDRSGKSTYSSDSAILSLIV</sequence>
<dbReference type="EMBL" id="JACJPW010000028">
    <property type="protein sequence ID" value="MBD2181938.1"/>
    <property type="molecule type" value="Genomic_DNA"/>
</dbReference>
<dbReference type="AlphaFoldDB" id="A0A926VEW2"/>
<name>A0A926VEW2_9CYAN</name>
<evidence type="ECO:0000313" key="3">
    <source>
        <dbReference type="Proteomes" id="UP000641646"/>
    </source>
</evidence>
<keyword evidence="3" id="KW-1185">Reference proteome</keyword>
<evidence type="ECO:0000313" key="2">
    <source>
        <dbReference type="EMBL" id="MBD2181938.1"/>
    </source>
</evidence>
<dbReference type="Proteomes" id="UP000641646">
    <property type="component" value="Unassembled WGS sequence"/>
</dbReference>
<dbReference type="Pfam" id="PF07862">
    <property type="entry name" value="Nif11"/>
    <property type="match status" value="1"/>
</dbReference>
<dbReference type="InterPro" id="IPR012903">
    <property type="entry name" value="Nif11"/>
</dbReference>
<organism evidence="2 3">
    <name type="scientific">Aerosakkonema funiforme FACHB-1375</name>
    <dbReference type="NCBI Taxonomy" id="2949571"/>
    <lineage>
        <taxon>Bacteria</taxon>
        <taxon>Bacillati</taxon>
        <taxon>Cyanobacteriota</taxon>
        <taxon>Cyanophyceae</taxon>
        <taxon>Oscillatoriophycideae</taxon>
        <taxon>Aerosakkonematales</taxon>
        <taxon>Aerosakkonemataceae</taxon>
        <taxon>Aerosakkonema</taxon>
    </lineage>
</organism>
<comment type="caution">
    <text evidence="2">The sequence shown here is derived from an EMBL/GenBank/DDBJ whole genome shotgun (WGS) entry which is preliminary data.</text>
</comment>
<dbReference type="NCBIfam" id="TIGR03798">
    <property type="entry name" value="leader_Nif11"/>
    <property type="match status" value="1"/>
</dbReference>
<reference evidence="2" key="1">
    <citation type="journal article" date="2015" name="ISME J.">
        <title>Draft Genome Sequence of Streptomyces incarnatus NRRL8089, which Produces the Nucleoside Antibiotic Sinefungin.</title>
        <authorList>
            <person name="Oshima K."/>
            <person name="Hattori M."/>
            <person name="Shimizu H."/>
            <person name="Fukuda K."/>
            <person name="Nemoto M."/>
            <person name="Inagaki K."/>
            <person name="Tamura T."/>
        </authorList>
    </citation>
    <scope>NUCLEOTIDE SEQUENCE</scope>
    <source>
        <strain evidence="2">FACHB-1375</strain>
    </source>
</reference>